<organism evidence="8 9">
    <name type="scientific">Caballeronia mineralivorans PML1(12)</name>
    <dbReference type="NCBI Taxonomy" id="908627"/>
    <lineage>
        <taxon>Bacteria</taxon>
        <taxon>Pseudomonadati</taxon>
        <taxon>Pseudomonadota</taxon>
        <taxon>Betaproteobacteria</taxon>
        <taxon>Burkholderiales</taxon>
        <taxon>Burkholderiaceae</taxon>
        <taxon>Caballeronia</taxon>
    </lineage>
</organism>
<dbReference type="PRINTS" id="PR00950">
    <property type="entry name" value="TYPE3IMSPROT"/>
</dbReference>
<keyword evidence="9" id="KW-1185">Reference proteome</keyword>
<evidence type="ECO:0000313" key="8">
    <source>
        <dbReference type="EMBL" id="KLU21519.1"/>
    </source>
</evidence>
<name>A0A0J1CLY2_9BURK</name>
<comment type="caution">
    <text evidence="8">The sequence shown here is derived from an EMBL/GenBank/DDBJ whole genome shotgun (WGS) entry which is preliminary data.</text>
</comment>
<dbReference type="RefSeq" id="WP_047896933.1">
    <property type="nucleotide sequence ID" value="NZ_AEJF01000214.1"/>
</dbReference>
<dbReference type="NCBIfam" id="NF009364">
    <property type="entry name" value="PRK12721.1"/>
    <property type="match status" value="1"/>
</dbReference>
<keyword evidence="4 7" id="KW-0812">Transmembrane</keyword>
<evidence type="ECO:0000256" key="6">
    <source>
        <dbReference type="ARBA" id="ARBA00023136"/>
    </source>
</evidence>
<dbReference type="Pfam" id="PF01312">
    <property type="entry name" value="Bac_export_2"/>
    <property type="match status" value="1"/>
</dbReference>
<dbReference type="PANTHER" id="PTHR30531:SF6">
    <property type="entry name" value="SECRETION SYSTEM APPARATUS PROTEIN SSAU"/>
    <property type="match status" value="1"/>
</dbReference>
<evidence type="ECO:0000256" key="7">
    <source>
        <dbReference type="SAM" id="Phobius"/>
    </source>
</evidence>
<feature type="transmembrane region" description="Helical" evidence="7">
    <location>
        <begin position="185"/>
        <end position="204"/>
    </location>
</feature>
<reference evidence="8 9" key="1">
    <citation type="journal article" date="2015" name="Genome Announc.">
        <title>Draft Genome Sequence of Burkholderia sp. Strain PML1(12), an Ectomycorrhizosphere-Inhabiting Bacterium with Effective Mineral-Weathering Ability.</title>
        <authorList>
            <person name="Uroz S."/>
            <person name="Oger P."/>
        </authorList>
    </citation>
    <scope>NUCLEOTIDE SEQUENCE [LARGE SCALE GENOMIC DNA]</scope>
    <source>
        <strain evidence="9">PML1(12)</strain>
    </source>
</reference>
<dbReference type="InterPro" id="IPR006135">
    <property type="entry name" value="T3SS_substrate_exporter"/>
</dbReference>
<evidence type="ECO:0000256" key="5">
    <source>
        <dbReference type="ARBA" id="ARBA00022989"/>
    </source>
</evidence>
<dbReference type="GO" id="GO:0005886">
    <property type="term" value="C:plasma membrane"/>
    <property type="evidence" value="ECO:0007669"/>
    <property type="project" value="UniProtKB-SubCell"/>
</dbReference>
<dbReference type="PANTHER" id="PTHR30531">
    <property type="entry name" value="FLAGELLAR BIOSYNTHETIC PROTEIN FLHB"/>
    <property type="match status" value="1"/>
</dbReference>
<accession>A0A0J1CLY2</accession>
<keyword evidence="6 7" id="KW-0472">Membrane</keyword>
<evidence type="ECO:0000256" key="2">
    <source>
        <dbReference type="ARBA" id="ARBA00010690"/>
    </source>
</evidence>
<sequence length="348" mass="38709">MSEKTEQPTAKRREDGRKKGQVAKSADVTTCVQLAVLLVYFLFQGTALWQAMEGLISATTAVINFPLREALSRLVNVFGAVMLRFILPLGVLLIVATLASILLQIGLVFAPESVMPKGEKLSPISNAKQIFSIKSLVEFCKSLIKVGALSIVFYYLLREHISSLQFLPLCGIECGISVTAQLIGWTWWSLIVVYIVLGGADYVFQRRRLTKELMMSREEVEREYKDAEGDPEIKGKRKEVNREAQNSNMAVNVKKSSVIVRNPTHIAVCLYYRAGETPLPKVIEMGVDARARRIVELAEAAGIPVVEHVYVARSLHASVDVGSYIPSTLIEPVAEILRFVTDLREDEE</sequence>
<dbReference type="InterPro" id="IPR029025">
    <property type="entry name" value="T3SS_substrate_exporter_C"/>
</dbReference>
<dbReference type="AlphaFoldDB" id="A0A0J1CLY2"/>
<comment type="similarity">
    <text evidence="2">Belongs to the type III secretion exporter family.</text>
</comment>
<dbReference type="Gene3D" id="3.40.1690.10">
    <property type="entry name" value="secretion proteins EscU"/>
    <property type="match status" value="1"/>
</dbReference>
<dbReference type="EMBL" id="AEJF01000214">
    <property type="protein sequence ID" value="KLU21519.1"/>
    <property type="molecule type" value="Genomic_DNA"/>
</dbReference>
<evidence type="ECO:0000313" key="9">
    <source>
        <dbReference type="Proteomes" id="UP000035963"/>
    </source>
</evidence>
<dbReference type="PATRIC" id="fig|908627.4.peg.7993"/>
<evidence type="ECO:0000256" key="4">
    <source>
        <dbReference type="ARBA" id="ARBA00022692"/>
    </source>
</evidence>
<evidence type="ECO:0000256" key="1">
    <source>
        <dbReference type="ARBA" id="ARBA00004651"/>
    </source>
</evidence>
<proteinExistence type="inferred from homology"/>
<keyword evidence="3" id="KW-1003">Cell membrane</keyword>
<dbReference type="NCBIfam" id="TIGR01404">
    <property type="entry name" value="FlhB_rel_III"/>
    <property type="match status" value="1"/>
</dbReference>
<dbReference type="SUPFAM" id="SSF160544">
    <property type="entry name" value="EscU C-terminal domain-like"/>
    <property type="match status" value="1"/>
</dbReference>
<dbReference type="GO" id="GO:0009306">
    <property type="term" value="P:protein secretion"/>
    <property type="evidence" value="ECO:0007669"/>
    <property type="project" value="InterPro"/>
</dbReference>
<dbReference type="Proteomes" id="UP000035963">
    <property type="component" value="Unassembled WGS sequence"/>
</dbReference>
<feature type="transmembrane region" description="Helical" evidence="7">
    <location>
        <begin position="131"/>
        <end position="157"/>
    </location>
</feature>
<feature type="transmembrane region" description="Helical" evidence="7">
    <location>
        <begin position="85"/>
        <end position="110"/>
    </location>
</feature>
<evidence type="ECO:0000256" key="3">
    <source>
        <dbReference type="ARBA" id="ARBA00022475"/>
    </source>
</evidence>
<dbReference type="InterPro" id="IPR006307">
    <property type="entry name" value="BsaZ-like"/>
</dbReference>
<keyword evidence="5 7" id="KW-1133">Transmembrane helix</keyword>
<protein>
    <submittedName>
        <fullName evidence="8">Secretion system apparatus protein SsaU</fullName>
    </submittedName>
</protein>
<gene>
    <name evidence="8" type="ORF">EOS_35740</name>
</gene>
<comment type="subcellular location">
    <subcellularLocation>
        <location evidence="1">Cell membrane</location>
        <topology evidence="1">Multi-pass membrane protein</topology>
    </subcellularLocation>
</comment>
<feature type="transmembrane region" description="Helical" evidence="7">
    <location>
        <begin position="21"/>
        <end position="43"/>
    </location>
</feature>
<dbReference type="OrthoDB" id="9807950at2"/>